<dbReference type="Gene3D" id="3.40.50.10310">
    <property type="entry name" value="Creatininase"/>
    <property type="match status" value="1"/>
</dbReference>
<protein>
    <submittedName>
        <fullName evidence="6">Creatininase</fullName>
    </submittedName>
</protein>
<comment type="similarity">
    <text evidence="5">Belongs to the creatininase superfamily.</text>
</comment>
<dbReference type="GO" id="GO:0016811">
    <property type="term" value="F:hydrolase activity, acting on carbon-nitrogen (but not peptide) bonds, in linear amides"/>
    <property type="evidence" value="ECO:0007669"/>
    <property type="project" value="TreeGrafter"/>
</dbReference>
<gene>
    <name evidence="6" type="ORF">GCM10008179_19890</name>
</gene>
<reference evidence="6" key="2">
    <citation type="submission" date="2023-01" db="EMBL/GenBank/DDBJ databases">
        <authorList>
            <person name="Sun Q."/>
            <person name="Evtushenko L."/>
        </authorList>
    </citation>
    <scope>NUCLEOTIDE SEQUENCE</scope>
    <source>
        <strain evidence="6">VKM B-2347</strain>
    </source>
</reference>
<dbReference type="AlphaFoldDB" id="A0A9W6MVW5"/>
<comment type="cofactor">
    <cofactor evidence="1">
        <name>Zn(2+)</name>
        <dbReference type="ChEBI" id="CHEBI:29105"/>
    </cofactor>
</comment>
<dbReference type="RefSeq" id="WP_271168596.1">
    <property type="nucleotide sequence ID" value="NZ_BSFI01000008.1"/>
</dbReference>
<dbReference type="PANTHER" id="PTHR35005">
    <property type="entry name" value="3-DEHYDRO-SCYLLO-INOSOSE HYDROLASE"/>
    <property type="match status" value="1"/>
</dbReference>
<evidence type="ECO:0000256" key="2">
    <source>
        <dbReference type="ARBA" id="ARBA00022723"/>
    </source>
</evidence>
<evidence type="ECO:0000256" key="1">
    <source>
        <dbReference type="ARBA" id="ARBA00001947"/>
    </source>
</evidence>
<dbReference type="EMBL" id="BSFI01000008">
    <property type="protein sequence ID" value="GLK68351.1"/>
    <property type="molecule type" value="Genomic_DNA"/>
</dbReference>
<name>A0A9W6MVW5_9HYPH</name>
<proteinExistence type="inferred from homology"/>
<keyword evidence="7" id="KW-1185">Reference proteome</keyword>
<evidence type="ECO:0000256" key="4">
    <source>
        <dbReference type="ARBA" id="ARBA00022833"/>
    </source>
</evidence>
<organism evidence="6 7">
    <name type="scientific">Hansschlegelia plantiphila</name>
    <dbReference type="NCBI Taxonomy" id="374655"/>
    <lineage>
        <taxon>Bacteria</taxon>
        <taxon>Pseudomonadati</taxon>
        <taxon>Pseudomonadota</taxon>
        <taxon>Alphaproteobacteria</taxon>
        <taxon>Hyphomicrobiales</taxon>
        <taxon>Methylopilaceae</taxon>
        <taxon>Hansschlegelia</taxon>
    </lineage>
</organism>
<dbReference type="SUPFAM" id="SSF102215">
    <property type="entry name" value="Creatininase"/>
    <property type="match status" value="1"/>
</dbReference>
<evidence type="ECO:0000313" key="6">
    <source>
        <dbReference type="EMBL" id="GLK68351.1"/>
    </source>
</evidence>
<evidence type="ECO:0000313" key="7">
    <source>
        <dbReference type="Proteomes" id="UP001143372"/>
    </source>
</evidence>
<reference evidence="6" key="1">
    <citation type="journal article" date="2014" name="Int. J. Syst. Evol. Microbiol.">
        <title>Complete genome sequence of Corynebacterium casei LMG S-19264T (=DSM 44701T), isolated from a smear-ripened cheese.</title>
        <authorList>
            <consortium name="US DOE Joint Genome Institute (JGI-PGF)"/>
            <person name="Walter F."/>
            <person name="Albersmeier A."/>
            <person name="Kalinowski J."/>
            <person name="Ruckert C."/>
        </authorList>
    </citation>
    <scope>NUCLEOTIDE SEQUENCE</scope>
    <source>
        <strain evidence="6">VKM B-2347</strain>
    </source>
</reference>
<dbReference type="InterPro" id="IPR003785">
    <property type="entry name" value="Creatininase/forma_Hydrolase"/>
</dbReference>
<accession>A0A9W6MVW5</accession>
<dbReference type="InterPro" id="IPR024087">
    <property type="entry name" value="Creatininase-like_sf"/>
</dbReference>
<dbReference type="Proteomes" id="UP001143372">
    <property type="component" value="Unassembled WGS sequence"/>
</dbReference>
<comment type="caution">
    <text evidence="6">The sequence shown here is derived from an EMBL/GenBank/DDBJ whole genome shotgun (WGS) entry which is preliminary data.</text>
</comment>
<evidence type="ECO:0000256" key="5">
    <source>
        <dbReference type="ARBA" id="ARBA00024029"/>
    </source>
</evidence>
<keyword evidence="4" id="KW-0862">Zinc</keyword>
<dbReference type="GO" id="GO:0046872">
    <property type="term" value="F:metal ion binding"/>
    <property type="evidence" value="ECO:0007669"/>
    <property type="project" value="UniProtKB-KW"/>
</dbReference>
<evidence type="ECO:0000256" key="3">
    <source>
        <dbReference type="ARBA" id="ARBA00022801"/>
    </source>
</evidence>
<dbReference type="GO" id="GO:0009231">
    <property type="term" value="P:riboflavin biosynthetic process"/>
    <property type="evidence" value="ECO:0007669"/>
    <property type="project" value="TreeGrafter"/>
</dbReference>
<dbReference type="PANTHER" id="PTHR35005:SF1">
    <property type="entry name" value="2-AMINO-5-FORMYLAMINO-6-RIBOSYLAMINOPYRIMIDIN-4(3H)-ONE 5'-MONOPHOSPHATE DEFORMYLASE"/>
    <property type="match status" value="1"/>
</dbReference>
<keyword evidence="3" id="KW-0378">Hydrolase</keyword>
<dbReference type="Pfam" id="PF02633">
    <property type="entry name" value="Creatininase"/>
    <property type="match status" value="1"/>
</dbReference>
<keyword evidence="2" id="KW-0479">Metal-binding</keyword>
<sequence>MPLPRRRWVDMTTEDFADPDVGSWIAVLPVAAVEQHGPHLPVGVDAMIGEGYLERALALVPAELPVTVLPMQTVGASSEHSSFPGTLSLSPETVIRAWTEIGGSLARAGLRKLVFANSHGGNSAALDVVARALRVSHGMLAVATSWPRLGYPADLFTHMELRHGIHGGEIETSLMLSFRPELVRMDKARDFTPATYDMERDYAQLRAGSPAGFGWMSQDLNPSGAIGDAASATKESGEAAAEFGARAFVELLHDVHRFPIERLAKGPLDD</sequence>